<dbReference type="OrthoDB" id="1731983at2759"/>
<feature type="domain" description="PRISE-like Rossmann-fold" evidence="1">
    <location>
        <begin position="29"/>
        <end position="313"/>
    </location>
</feature>
<dbReference type="PANTHER" id="PTHR32487:SF29">
    <property type="entry name" value="NAD-DEPENDENT EPIMERASE_DEHYDRATASE DOMAIN-CONTAINING PROTEIN"/>
    <property type="match status" value="1"/>
</dbReference>
<name>A0A0F4GS57_9PEZI</name>
<dbReference type="InterPro" id="IPR036291">
    <property type="entry name" value="NAD(P)-bd_dom_sf"/>
</dbReference>
<protein>
    <submittedName>
        <fullName evidence="2">Nad dependent epimerase dehydratase family protein</fullName>
    </submittedName>
</protein>
<comment type="caution">
    <text evidence="2">The sequence shown here is derived from an EMBL/GenBank/DDBJ whole genome shotgun (WGS) entry which is preliminary data.</text>
</comment>
<evidence type="ECO:0000313" key="3">
    <source>
        <dbReference type="Proteomes" id="UP000033647"/>
    </source>
</evidence>
<dbReference type="SUPFAM" id="SSF51735">
    <property type="entry name" value="NAD(P)-binding Rossmann-fold domains"/>
    <property type="match status" value="1"/>
</dbReference>
<dbReference type="Proteomes" id="UP000033647">
    <property type="component" value="Unassembled WGS sequence"/>
</dbReference>
<dbReference type="EMBL" id="LAFY01000330">
    <property type="protein sequence ID" value="KJY00252.1"/>
    <property type="molecule type" value="Genomic_DNA"/>
</dbReference>
<dbReference type="Pfam" id="PF22917">
    <property type="entry name" value="PRISE"/>
    <property type="match status" value="1"/>
</dbReference>
<proteinExistence type="predicted"/>
<sequence>MASAGLPLQNRGIYRNLPTFDPSITGKIAIVTGANGISGFHTLRALLESPQRWTKVWAASRRPPPPEMMDLLPQSARSRVEHVACDFLSEPEDIAKQLREKGVTADAIFYYSYAQPKPKEGAPVWSNAEELTEMNCAMLRNFLASLDIAGVKPSRFLLQTGAKNYNVHQGPSRTPYVESDPRSNIEPNFYYPQGDLLFDYCKSHPETSWNIICPAWIIGATTNAAMNALHPIAIYAAVQAHKGQRMFFPGAYEGWMVTCEHSTAYLTGFLSEWAVLEQKCANQKFNACDTCPLPNNRLWPEVARWYGTTAPSQPELDDSKITTVTLPSGPSPLGYGPPVKPRFCFTLQGWAAETDNKQAWAEIMRKHNLSHNPFDDITANFECGDFVVGALVSALSMNKARYFGWTGHVDTLESLFMAYTEMNKLGMLPPTVVDKANPLI</sequence>
<gene>
    <name evidence="2" type="ORF">TI39_contig338g00003</name>
</gene>
<dbReference type="PANTHER" id="PTHR32487">
    <property type="entry name" value="3-OXO-DELTA(4,5)-STEROID 5-BETA-REDUCTASE"/>
    <property type="match status" value="1"/>
</dbReference>
<reference evidence="2 3" key="1">
    <citation type="submission" date="2015-03" db="EMBL/GenBank/DDBJ databases">
        <title>RNA-seq based gene annotation and comparative genomics of four Zymoseptoria species reveal species-specific pathogenicity related genes and transposable element activity.</title>
        <authorList>
            <person name="Grandaubert J."/>
            <person name="Bhattacharyya A."/>
            <person name="Stukenbrock E.H."/>
        </authorList>
    </citation>
    <scope>NUCLEOTIDE SEQUENCE [LARGE SCALE GENOMIC DNA]</scope>
    <source>
        <strain evidence="2 3">Zb18110</strain>
    </source>
</reference>
<organism evidence="2 3">
    <name type="scientific">Zymoseptoria brevis</name>
    <dbReference type="NCBI Taxonomy" id="1047168"/>
    <lineage>
        <taxon>Eukaryota</taxon>
        <taxon>Fungi</taxon>
        <taxon>Dikarya</taxon>
        <taxon>Ascomycota</taxon>
        <taxon>Pezizomycotina</taxon>
        <taxon>Dothideomycetes</taxon>
        <taxon>Dothideomycetidae</taxon>
        <taxon>Mycosphaerellales</taxon>
        <taxon>Mycosphaerellaceae</taxon>
        <taxon>Zymoseptoria</taxon>
    </lineage>
</organism>
<dbReference type="Gene3D" id="3.40.50.720">
    <property type="entry name" value="NAD(P)-binding Rossmann-like Domain"/>
    <property type="match status" value="1"/>
</dbReference>
<dbReference type="CDD" id="cd08948">
    <property type="entry name" value="5beta-POR_like_SDR_a"/>
    <property type="match status" value="1"/>
</dbReference>
<evidence type="ECO:0000313" key="2">
    <source>
        <dbReference type="EMBL" id="KJY00252.1"/>
    </source>
</evidence>
<keyword evidence="3" id="KW-1185">Reference proteome</keyword>
<dbReference type="STRING" id="1047168.A0A0F4GS57"/>
<dbReference type="AlphaFoldDB" id="A0A0F4GS57"/>
<accession>A0A0F4GS57</accession>
<evidence type="ECO:0000259" key="1">
    <source>
        <dbReference type="Pfam" id="PF22917"/>
    </source>
</evidence>
<dbReference type="InterPro" id="IPR055222">
    <property type="entry name" value="PRISE-like_Rossmann-fold"/>
</dbReference>